<keyword evidence="1" id="KW-0378">Hydrolase</keyword>
<dbReference type="EMBL" id="JAFIQS020000009">
    <property type="protein sequence ID" value="KAH9477881.1"/>
    <property type="molecule type" value="Genomic_DNA"/>
</dbReference>
<comment type="caution">
    <text evidence="1">The sequence shown here is derived from an EMBL/GenBank/DDBJ whole genome shotgun (WGS) entry which is preliminary data.</text>
</comment>
<keyword evidence="1" id="KW-0347">Helicase</keyword>
<organism evidence="1 2">
    <name type="scientific">Psilocybe cubensis</name>
    <name type="common">Psychedelic mushroom</name>
    <name type="synonym">Stropharia cubensis</name>
    <dbReference type="NCBI Taxonomy" id="181762"/>
    <lineage>
        <taxon>Eukaryota</taxon>
        <taxon>Fungi</taxon>
        <taxon>Dikarya</taxon>
        <taxon>Basidiomycota</taxon>
        <taxon>Agaricomycotina</taxon>
        <taxon>Agaricomycetes</taxon>
        <taxon>Agaricomycetidae</taxon>
        <taxon>Agaricales</taxon>
        <taxon>Agaricineae</taxon>
        <taxon>Strophariaceae</taxon>
        <taxon>Psilocybe</taxon>
    </lineage>
</organism>
<reference evidence="1" key="1">
    <citation type="submission" date="2021-10" db="EMBL/GenBank/DDBJ databases">
        <title>Psilocybe cubensis genome.</title>
        <authorList>
            <person name="Mckernan K.J."/>
            <person name="Crawford S."/>
            <person name="Trippe A."/>
            <person name="Kane L.T."/>
            <person name="Mclaughlin S."/>
        </authorList>
    </citation>
    <scope>NUCLEOTIDE SEQUENCE</scope>
    <source>
        <strain evidence="1">MGC-MH-2018</strain>
    </source>
</reference>
<protein>
    <submittedName>
        <fullName evidence="1">ATP-dependent RNA helicase DEAH11, chloroplastic</fullName>
    </submittedName>
</protein>
<name>A0ACB8GRM7_PSICU</name>
<sequence length="1341" mass="151451">MSTAKGKQRETASGATQVNQALPPSSDTTTPPIASLKKKSRKKKVDVSSQPVDVAPPNPTVSSMIIQGRDYLTELVDVIQDVPFDPKSILPNSKPHKSVARLREAHESAKKNSHSQSLTFSCIDGTVRTFDVQTSSYSVVEEKENHVISEPMSLDASTNPPPSTSRQQFEAFGIKAFRTKAIYNEVCFDFVSHKRWCPRGTACYRIHPLDRSTHRPTVVKAAASYNKMRSELQSSNTVGPSGHVYGPAPEISTSEDPAVRVKLPPTQITSGNSGPIAGPSRTSKSQNKTRGHEYKSNSAEDIRTPPWADHPPSDTSSSSNGTDNMEALLWFPQANTDDWEMDPEDYARCSESFRWLLDQPPSVIYTPSPSDPQPSASTQQSRQIHPLPPRPIVPEVSPSTVKHYRPKHGKPCYRWQRNECNLGFNCSYVHGDLKYDEDPASVAAPPRVPLTQVQPAAVLSNRVEQSPQELGAMSSKMPVVAQSPQRPQALQQASIPQIKHPRPKTNEICRRWQQKSCTYGYNCKRIHGDLKYDDDEEPLSRRPPEAFGFTLHDHMRIRVGPGFEVEDITTGFESRWVNVSNLPYLLPDPRLMTLMREFGEVLSIHRESQSPQARVQFSKPADAYKAYITLHGSVHFGRKLELRMAVETKVGGSRIDITGVRIDWEGPHRNVYMGYESMEVANEIVNKAKYIPYEDYVTQANVHIGVPAVGMVTVKFAGVPVNVTEEKMAELYGPHQGMVTERPNYKDFTAEDTIKGVRKLLNQPQFRGKVTNLEFRPPPYRDGKMRAWAHFNTPSDAKAAAEDIHDRKPIFTGHTRITARHIKTIEYDVHNEKYRRVASEIKALSDTIRKEGGGYSLNCNDKVYHVTLSLCGEDLQVLRRWKLEVERTLNGELILDNGAVAWHDFFGGPVGFSFLQEVERGILGVRLERDASRRTLRAFGIAEVRALARDKIVQKITALRSLNSYMIRMDGRLTYAFSSDGYAKLRETLGAENLVLDIWNRELRIHGNQDAFDIAMDAVAASRRRLELSDRGKKSMSSSAAVCPVCFHEPTNPVRLGCGHEWCRACIHRYLIASIDQKFFPLTCLGKEGKCTERIPLLTARTLLSAVELDSVVHAAFAAYIQSNSKEYHYCPTPDCSQVYRTAPEGVFIQCPSCLVRTCPSCHKDAHDGQTCAEVKSGDDLFKIWASKHDVKRCPGCSVPIEKDEASDQVLSLYPPNVFRFSLYAMRFVHQISTHLFAPWKYIVCDNDIIINTQSKVQGKKYKSVFCHGDLGPHNIIWNDGKAVFIDWEMAGWFPEYWDYIRTHEARWWFTSWLDMFKEVVDRYDDEWDVQFAMKGYFAFR</sequence>
<evidence type="ECO:0000313" key="2">
    <source>
        <dbReference type="Proteomes" id="UP000664032"/>
    </source>
</evidence>
<gene>
    <name evidence="1" type="ORF">JR316_0010113</name>
</gene>
<keyword evidence="1" id="KW-0547">Nucleotide-binding</keyword>
<accession>A0ACB8GRM7</accession>
<dbReference type="Proteomes" id="UP000664032">
    <property type="component" value="Unassembled WGS sequence"/>
</dbReference>
<keyword evidence="1" id="KW-0067">ATP-binding</keyword>
<proteinExistence type="predicted"/>
<evidence type="ECO:0000313" key="1">
    <source>
        <dbReference type="EMBL" id="KAH9477881.1"/>
    </source>
</evidence>
<keyword evidence="2" id="KW-1185">Reference proteome</keyword>